<dbReference type="GO" id="GO:0004519">
    <property type="term" value="F:endonuclease activity"/>
    <property type="evidence" value="ECO:0007669"/>
    <property type="project" value="InterPro"/>
</dbReference>
<dbReference type="STRING" id="1219077.VAZ01S_058_00290"/>
<accession>U3C6L7</accession>
<dbReference type="eggNOG" id="ENOG5030VQF">
    <property type="taxonomic scope" value="Bacteria"/>
</dbReference>
<proteinExistence type="predicted"/>
<sequence>MMTKRYYFSVKYLPAGADHDLLAGRCIHEMHLFMINNPQAMNKIGVTFPDWGFTSVGQRIAFVAESKEMLTALSFQNYFSLMVSDGLFELSGVLEVPKTVRELRFVRNQSIGKSFRGSKLRRMKRSIARASALGHALKIPQAREERSIEHFHRVPISSGSSGQTYFLFTQKQVVNERSEANFSSYGLATAQERRGTVPDLDL</sequence>
<comment type="caution">
    <text evidence="1">The sequence shown here is derived from an EMBL/GenBank/DDBJ whole genome shotgun (WGS) entry which is preliminary data.</text>
</comment>
<dbReference type="AlphaFoldDB" id="U3C6L7"/>
<dbReference type="EMBL" id="BATL01000058">
    <property type="protein sequence ID" value="GAD77039.1"/>
    <property type="molecule type" value="Genomic_DNA"/>
</dbReference>
<gene>
    <name evidence="1" type="ORF">VAZ01S_058_00290</name>
</gene>
<evidence type="ECO:0000313" key="1">
    <source>
        <dbReference type="EMBL" id="GAD77039.1"/>
    </source>
</evidence>
<keyword evidence="2" id="KW-1185">Reference proteome</keyword>
<dbReference type="GO" id="GO:0043571">
    <property type="term" value="P:maintenance of CRISPR repeat elements"/>
    <property type="evidence" value="ECO:0007669"/>
    <property type="project" value="InterPro"/>
</dbReference>
<dbReference type="InterPro" id="IPR042564">
    <property type="entry name" value="CRISPR-Cas6/Csy4_sf"/>
</dbReference>
<evidence type="ECO:0000313" key="2">
    <source>
        <dbReference type="Proteomes" id="UP000016567"/>
    </source>
</evidence>
<organism evidence="1 2">
    <name type="scientific">Vibrio azureus NBRC 104587</name>
    <dbReference type="NCBI Taxonomy" id="1219077"/>
    <lineage>
        <taxon>Bacteria</taxon>
        <taxon>Pseudomonadati</taxon>
        <taxon>Pseudomonadota</taxon>
        <taxon>Gammaproteobacteria</taxon>
        <taxon>Vibrionales</taxon>
        <taxon>Vibrionaceae</taxon>
        <taxon>Vibrio</taxon>
    </lineage>
</organism>
<dbReference type="Proteomes" id="UP000016567">
    <property type="component" value="Unassembled WGS sequence"/>
</dbReference>
<protein>
    <submittedName>
        <fullName evidence="1">Putative CRISPR-associated protein</fullName>
    </submittedName>
</protein>
<dbReference type="Gene3D" id="3.30.70.2540">
    <property type="entry name" value="CRISPR-associated endoribonuclease Cas6/Csy4"/>
    <property type="match status" value="1"/>
</dbReference>
<dbReference type="Pfam" id="PF09618">
    <property type="entry name" value="Cas_Csy4"/>
    <property type="match status" value="1"/>
</dbReference>
<name>U3C6L7_9VIBR</name>
<reference evidence="1 2" key="1">
    <citation type="submission" date="2013-09" db="EMBL/GenBank/DDBJ databases">
        <title>Whole genome shotgun sequence of Vibrio azureus NBRC 104587.</title>
        <authorList>
            <person name="Isaki S."/>
            <person name="Hosoyama A."/>
            <person name="Numata M."/>
            <person name="Hashimoto M."/>
            <person name="Hosoyama Y."/>
            <person name="Tsuchikane K."/>
            <person name="Noguchi M."/>
            <person name="Hirakata S."/>
            <person name="Ichikawa N."/>
            <person name="Ohji S."/>
            <person name="Yamazoe A."/>
            <person name="Fujita N."/>
        </authorList>
    </citation>
    <scope>NUCLEOTIDE SEQUENCE [LARGE SCALE GENOMIC DNA]</scope>
    <source>
        <strain evidence="1 2">NBRC 104587</strain>
    </source>
</reference>
<dbReference type="NCBIfam" id="TIGR02563">
    <property type="entry name" value="cas_Csy4"/>
    <property type="match status" value="1"/>
</dbReference>
<dbReference type="InterPro" id="IPR013396">
    <property type="entry name" value="CRISPR-assoc_prot_Csy4"/>
</dbReference>